<evidence type="ECO:0000313" key="2">
    <source>
        <dbReference type="EMBL" id="MPC86399.1"/>
    </source>
</evidence>
<evidence type="ECO:0000256" key="1">
    <source>
        <dbReference type="SAM" id="MobiDB-lite"/>
    </source>
</evidence>
<organism evidence="2 3">
    <name type="scientific">Portunus trituberculatus</name>
    <name type="common">Swimming crab</name>
    <name type="synonym">Neptunus trituberculatus</name>
    <dbReference type="NCBI Taxonomy" id="210409"/>
    <lineage>
        <taxon>Eukaryota</taxon>
        <taxon>Metazoa</taxon>
        <taxon>Ecdysozoa</taxon>
        <taxon>Arthropoda</taxon>
        <taxon>Crustacea</taxon>
        <taxon>Multicrustacea</taxon>
        <taxon>Malacostraca</taxon>
        <taxon>Eumalacostraca</taxon>
        <taxon>Eucarida</taxon>
        <taxon>Decapoda</taxon>
        <taxon>Pleocyemata</taxon>
        <taxon>Brachyura</taxon>
        <taxon>Eubrachyura</taxon>
        <taxon>Portunoidea</taxon>
        <taxon>Portunidae</taxon>
        <taxon>Portuninae</taxon>
        <taxon>Portunus</taxon>
    </lineage>
</organism>
<proteinExistence type="predicted"/>
<reference evidence="2 3" key="1">
    <citation type="submission" date="2019-05" db="EMBL/GenBank/DDBJ databases">
        <title>Another draft genome of Portunus trituberculatus and its Hox gene families provides insights of decapod evolution.</title>
        <authorList>
            <person name="Jeong J.-H."/>
            <person name="Song I."/>
            <person name="Kim S."/>
            <person name="Choi T."/>
            <person name="Kim D."/>
            <person name="Ryu S."/>
            <person name="Kim W."/>
        </authorList>
    </citation>
    <scope>NUCLEOTIDE SEQUENCE [LARGE SCALE GENOMIC DNA]</scope>
    <source>
        <tissue evidence="2">Muscle</tissue>
    </source>
</reference>
<gene>
    <name evidence="2" type="ORF">E2C01_081225</name>
</gene>
<feature type="compositionally biased region" description="Basic and acidic residues" evidence="1">
    <location>
        <begin position="53"/>
        <end position="64"/>
    </location>
</feature>
<evidence type="ECO:0000313" key="3">
    <source>
        <dbReference type="Proteomes" id="UP000324222"/>
    </source>
</evidence>
<keyword evidence="3" id="KW-1185">Reference proteome</keyword>
<accession>A0A5B7IW24</accession>
<comment type="caution">
    <text evidence="2">The sequence shown here is derived from an EMBL/GenBank/DDBJ whole genome shotgun (WGS) entry which is preliminary data.</text>
</comment>
<sequence length="148" mass="16307">MYKEKTTNRQTGLPAPRTAPPQHTIQNWLHLLPSPLLPIPSLLLHDVNTDDGYDNRDRKEKDDCSYSPPATLTELRSQQRVVVSQESSFQAGCMIEASQVTESSVPSGGMVFPPQCSIIAPHTIYIPKRKENAVASSHYAENTPLPGA</sequence>
<feature type="region of interest" description="Disordered" evidence="1">
    <location>
        <begin position="1"/>
        <end position="21"/>
    </location>
</feature>
<feature type="region of interest" description="Disordered" evidence="1">
    <location>
        <begin position="47"/>
        <end position="71"/>
    </location>
</feature>
<dbReference type="EMBL" id="VSRR010071324">
    <property type="protein sequence ID" value="MPC86399.1"/>
    <property type="molecule type" value="Genomic_DNA"/>
</dbReference>
<dbReference type="AlphaFoldDB" id="A0A5B7IW24"/>
<dbReference type="Proteomes" id="UP000324222">
    <property type="component" value="Unassembled WGS sequence"/>
</dbReference>
<protein>
    <submittedName>
        <fullName evidence="2">Uncharacterized protein</fullName>
    </submittedName>
</protein>
<name>A0A5B7IW24_PORTR</name>